<name>A0ABV1GPP3_9FIRM</name>
<dbReference type="InterPro" id="IPR036390">
    <property type="entry name" value="WH_DNA-bd_sf"/>
</dbReference>
<dbReference type="InterPro" id="IPR052509">
    <property type="entry name" value="Metal_resp_DNA-bind_regulator"/>
</dbReference>
<dbReference type="Pfam" id="PF03551">
    <property type="entry name" value="PadR"/>
    <property type="match status" value="1"/>
</dbReference>
<proteinExistence type="predicted"/>
<dbReference type="EMBL" id="JBBMES010000011">
    <property type="protein sequence ID" value="MEQ2535459.1"/>
    <property type="molecule type" value="Genomic_DNA"/>
</dbReference>
<gene>
    <name evidence="2" type="ORF">WMO38_10065</name>
</gene>
<dbReference type="InterPro" id="IPR005149">
    <property type="entry name" value="Tscrpt_reg_PadR_N"/>
</dbReference>
<evidence type="ECO:0000313" key="2">
    <source>
        <dbReference type="EMBL" id="MEQ2535459.1"/>
    </source>
</evidence>
<dbReference type="SUPFAM" id="SSF46785">
    <property type="entry name" value="Winged helix' DNA-binding domain"/>
    <property type="match status" value="1"/>
</dbReference>
<comment type="caution">
    <text evidence="2">The sequence shown here is derived from an EMBL/GenBank/DDBJ whole genome shotgun (WGS) entry which is preliminary data.</text>
</comment>
<protein>
    <submittedName>
        <fullName evidence="2">PadR family transcriptional regulator</fullName>
    </submittedName>
</protein>
<dbReference type="PANTHER" id="PTHR33169">
    <property type="entry name" value="PADR-FAMILY TRANSCRIPTIONAL REGULATOR"/>
    <property type="match status" value="1"/>
</dbReference>
<sequence length="106" mass="12200">MVFQIGSALLDACVLSALEEEPLYGYALTQKVKSVVDISESTLYPVLRRLTKDGLLSTYDQPFNGRNRRYYVLTDYGKSQLIFLRNEWISYKERLDGILINKEDLG</sequence>
<accession>A0ABV1GPP3</accession>
<organism evidence="2 3">
    <name type="scientific">Lachnospira intestinalis</name>
    <dbReference type="NCBI Taxonomy" id="3133158"/>
    <lineage>
        <taxon>Bacteria</taxon>
        <taxon>Bacillati</taxon>
        <taxon>Bacillota</taxon>
        <taxon>Clostridia</taxon>
        <taxon>Lachnospirales</taxon>
        <taxon>Lachnospiraceae</taxon>
        <taxon>Lachnospira</taxon>
    </lineage>
</organism>
<dbReference type="InterPro" id="IPR036388">
    <property type="entry name" value="WH-like_DNA-bd_sf"/>
</dbReference>
<feature type="domain" description="Transcription regulator PadR N-terminal" evidence="1">
    <location>
        <begin position="14"/>
        <end position="81"/>
    </location>
</feature>
<dbReference type="PANTHER" id="PTHR33169:SF14">
    <property type="entry name" value="TRANSCRIPTIONAL REGULATOR RV3488"/>
    <property type="match status" value="1"/>
</dbReference>
<evidence type="ECO:0000259" key="1">
    <source>
        <dbReference type="Pfam" id="PF03551"/>
    </source>
</evidence>
<evidence type="ECO:0000313" key="3">
    <source>
        <dbReference type="Proteomes" id="UP001480973"/>
    </source>
</evidence>
<dbReference type="Proteomes" id="UP001480973">
    <property type="component" value="Unassembled WGS sequence"/>
</dbReference>
<dbReference type="Gene3D" id="1.10.10.10">
    <property type="entry name" value="Winged helix-like DNA-binding domain superfamily/Winged helix DNA-binding domain"/>
    <property type="match status" value="1"/>
</dbReference>
<keyword evidence="3" id="KW-1185">Reference proteome</keyword>
<reference evidence="2 3" key="1">
    <citation type="submission" date="2024-03" db="EMBL/GenBank/DDBJ databases">
        <title>Human intestinal bacterial collection.</title>
        <authorList>
            <person name="Pauvert C."/>
            <person name="Hitch T.C.A."/>
            <person name="Clavel T."/>
        </authorList>
    </citation>
    <scope>NUCLEOTIDE SEQUENCE [LARGE SCALE GENOMIC DNA]</scope>
    <source>
        <strain evidence="2 3">CLA-JM-H10</strain>
    </source>
</reference>